<protein>
    <submittedName>
        <fullName evidence="1">Uncharacterized protein</fullName>
    </submittedName>
</protein>
<evidence type="ECO:0000313" key="1">
    <source>
        <dbReference type="EMBL" id="KAF2669550.1"/>
    </source>
</evidence>
<accession>A0A6A6UCE2</accession>
<sequence length="571" mass="64949">MHRALAIPELQLLILNHIVDVSFEDGSRTLTVPEHSLLSYGLCCKLFWEAAYPVLWREPSSLECLIKTFPTTLWTDELPENADQANFWDQNISTGSNSRKQINFSRRMVEDDWTRFDLYSQCVQKLTVFEEVPDAGPWSEEVPRIHANVFAWMSRSRHPSTWFPRLADIVVPQGWLCDIIYLRNLFNNSLVFLTVESVGVSGINLDMDPDDTDGIEEQGDQTLAMLENFLEGLCWLAPNIKCLDFMATSAHLQQLQSQMITLVQTHELTSLGISPALLEDEKLIFVLEKSPLKFLNCCVSSSQSWLNVAHHVGPLFQNLTNLAMKIPRLKDAVEILVHLASRFSLSRLRIDLDFTWNVECAAPTNAELLLLFDALVTSKGQGRLRGFVLSGMADPPEDFVASDHEQARLRASVVDFLACHSQLITLRLEMIALSLDKPFLELIAPFLSRVQNLELIETCENEDWEEPPQLLTLDDIVWLCFQCPDLENLTLEGVDLSRIPNPVERDRMPALRCLGLGQLPLKESRVDQVVRYFDRTFPGFQACPLDHLFKWIVFVQKALTDTITPTSQPLL</sequence>
<proteinExistence type="predicted"/>
<dbReference type="EMBL" id="MU004235">
    <property type="protein sequence ID" value="KAF2669550.1"/>
    <property type="molecule type" value="Genomic_DNA"/>
</dbReference>
<dbReference type="Proteomes" id="UP000799302">
    <property type="component" value="Unassembled WGS sequence"/>
</dbReference>
<dbReference type="OrthoDB" id="3258386at2759"/>
<organism evidence="1 2">
    <name type="scientific">Microthyrium microscopicum</name>
    <dbReference type="NCBI Taxonomy" id="703497"/>
    <lineage>
        <taxon>Eukaryota</taxon>
        <taxon>Fungi</taxon>
        <taxon>Dikarya</taxon>
        <taxon>Ascomycota</taxon>
        <taxon>Pezizomycotina</taxon>
        <taxon>Dothideomycetes</taxon>
        <taxon>Dothideomycetes incertae sedis</taxon>
        <taxon>Microthyriales</taxon>
        <taxon>Microthyriaceae</taxon>
        <taxon>Microthyrium</taxon>
    </lineage>
</organism>
<name>A0A6A6UCE2_9PEZI</name>
<keyword evidence="2" id="KW-1185">Reference proteome</keyword>
<reference evidence="1" key="1">
    <citation type="journal article" date="2020" name="Stud. Mycol.">
        <title>101 Dothideomycetes genomes: a test case for predicting lifestyles and emergence of pathogens.</title>
        <authorList>
            <person name="Haridas S."/>
            <person name="Albert R."/>
            <person name="Binder M."/>
            <person name="Bloem J."/>
            <person name="Labutti K."/>
            <person name="Salamov A."/>
            <person name="Andreopoulos B."/>
            <person name="Baker S."/>
            <person name="Barry K."/>
            <person name="Bills G."/>
            <person name="Bluhm B."/>
            <person name="Cannon C."/>
            <person name="Castanera R."/>
            <person name="Culley D."/>
            <person name="Daum C."/>
            <person name="Ezra D."/>
            <person name="Gonzalez J."/>
            <person name="Henrissat B."/>
            <person name="Kuo A."/>
            <person name="Liang C."/>
            <person name="Lipzen A."/>
            <person name="Lutzoni F."/>
            <person name="Magnuson J."/>
            <person name="Mondo S."/>
            <person name="Nolan M."/>
            <person name="Ohm R."/>
            <person name="Pangilinan J."/>
            <person name="Park H.-J."/>
            <person name="Ramirez L."/>
            <person name="Alfaro M."/>
            <person name="Sun H."/>
            <person name="Tritt A."/>
            <person name="Yoshinaga Y."/>
            <person name="Zwiers L.-H."/>
            <person name="Turgeon B."/>
            <person name="Goodwin S."/>
            <person name="Spatafora J."/>
            <person name="Crous P."/>
            <person name="Grigoriev I."/>
        </authorList>
    </citation>
    <scope>NUCLEOTIDE SEQUENCE</scope>
    <source>
        <strain evidence="1">CBS 115976</strain>
    </source>
</reference>
<dbReference type="AlphaFoldDB" id="A0A6A6UCE2"/>
<evidence type="ECO:0000313" key="2">
    <source>
        <dbReference type="Proteomes" id="UP000799302"/>
    </source>
</evidence>
<gene>
    <name evidence="1" type="ORF">BT63DRAFT_479364</name>
</gene>